<evidence type="ECO:0000313" key="3">
    <source>
        <dbReference type="Proteomes" id="UP000241118"/>
    </source>
</evidence>
<evidence type="ECO:0000256" key="1">
    <source>
        <dbReference type="SAM" id="Phobius"/>
    </source>
</evidence>
<keyword evidence="1" id="KW-0472">Membrane</keyword>
<feature type="transmembrane region" description="Helical" evidence="1">
    <location>
        <begin position="6"/>
        <end position="26"/>
    </location>
</feature>
<keyword evidence="3" id="KW-1185">Reference proteome</keyword>
<sequence length="57" mass="5606">MSVYPVVLLALLIGAAVAAGGLLVAMYAKDKPFYGVIALGLLTGPGSLLALAYLGAG</sequence>
<proteinExistence type="predicted"/>
<feature type="transmembrane region" description="Helical" evidence="1">
    <location>
        <begin position="33"/>
        <end position="56"/>
    </location>
</feature>
<dbReference type="EMBL" id="PYAX01000024">
    <property type="protein sequence ID" value="PSL48663.1"/>
    <property type="molecule type" value="Genomic_DNA"/>
</dbReference>
<name>A0A2P8HR07_SACCR</name>
<keyword evidence="1" id="KW-0812">Transmembrane</keyword>
<evidence type="ECO:0000313" key="2">
    <source>
        <dbReference type="EMBL" id="PSL48663.1"/>
    </source>
</evidence>
<keyword evidence="1" id="KW-1133">Transmembrane helix</keyword>
<accession>A0A2P8HR07</accession>
<reference evidence="2 3" key="1">
    <citation type="submission" date="2018-03" db="EMBL/GenBank/DDBJ databases">
        <title>Genomic Encyclopedia of Type Strains, Phase III (KMG-III): the genomes of soil and plant-associated and newly described type strains.</title>
        <authorList>
            <person name="Whitman W."/>
        </authorList>
    </citation>
    <scope>NUCLEOTIDE SEQUENCE [LARGE SCALE GENOMIC DNA]</scope>
    <source>
        <strain evidence="2 3">CGMCC 4.7097</strain>
    </source>
</reference>
<comment type="caution">
    <text evidence="2">The sequence shown here is derived from an EMBL/GenBank/DDBJ whole genome shotgun (WGS) entry which is preliminary data.</text>
</comment>
<dbReference type="Proteomes" id="UP000241118">
    <property type="component" value="Unassembled WGS sequence"/>
</dbReference>
<dbReference type="AlphaFoldDB" id="A0A2P8HR07"/>
<dbReference type="RefSeq" id="WP_181320749.1">
    <property type="nucleotide sequence ID" value="NZ_PYAX01000024.1"/>
</dbReference>
<protein>
    <submittedName>
        <fullName evidence="2">Uncharacterized protein</fullName>
    </submittedName>
</protein>
<organism evidence="2 3">
    <name type="scientific">Saccharothrix carnea</name>
    <dbReference type="NCBI Taxonomy" id="1280637"/>
    <lineage>
        <taxon>Bacteria</taxon>
        <taxon>Bacillati</taxon>
        <taxon>Actinomycetota</taxon>
        <taxon>Actinomycetes</taxon>
        <taxon>Pseudonocardiales</taxon>
        <taxon>Pseudonocardiaceae</taxon>
        <taxon>Saccharothrix</taxon>
    </lineage>
</organism>
<gene>
    <name evidence="2" type="ORF">B0I31_12450</name>
</gene>